<dbReference type="AlphaFoldDB" id="A0A6V8N5L2"/>
<name>A0A6V8N5L2_9BACT</name>
<dbReference type="EMBL" id="BLXZ01000003">
    <property type="protein sequence ID" value="GFO67826.1"/>
    <property type="molecule type" value="Genomic_DNA"/>
</dbReference>
<comment type="caution">
    <text evidence="2">The sequence shown here is derived from an EMBL/GenBank/DDBJ whole genome shotgun (WGS) entry which is preliminary data.</text>
</comment>
<protein>
    <submittedName>
        <fullName evidence="2">Uncharacterized protein</fullName>
    </submittedName>
</protein>
<accession>A0A6V8N5L2</accession>
<dbReference type="RefSeq" id="WP_183360371.1">
    <property type="nucleotide sequence ID" value="NZ_BLXZ01000003.1"/>
</dbReference>
<feature type="region of interest" description="Disordered" evidence="1">
    <location>
        <begin position="1"/>
        <end position="50"/>
    </location>
</feature>
<evidence type="ECO:0000256" key="1">
    <source>
        <dbReference type="SAM" id="MobiDB-lite"/>
    </source>
</evidence>
<organism evidence="2 3">
    <name type="scientific">Geomonas limicola</name>
    <dbReference type="NCBI Taxonomy" id="2740186"/>
    <lineage>
        <taxon>Bacteria</taxon>
        <taxon>Pseudomonadati</taxon>
        <taxon>Thermodesulfobacteriota</taxon>
        <taxon>Desulfuromonadia</taxon>
        <taxon>Geobacterales</taxon>
        <taxon>Geobacteraceae</taxon>
        <taxon>Geomonas</taxon>
    </lineage>
</organism>
<dbReference type="Proteomes" id="UP000587586">
    <property type="component" value="Unassembled WGS sequence"/>
</dbReference>
<reference evidence="3" key="1">
    <citation type="submission" date="2020-06" db="EMBL/GenBank/DDBJ databases">
        <title>Draft genomic sequecing of Geomonas sp. Red745.</title>
        <authorList>
            <person name="Itoh H."/>
            <person name="Xu Z.X."/>
            <person name="Ushijima N."/>
            <person name="Masuda Y."/>
            <person name="Shiratori Y."/>
            <person name="Senoo K."/>
        </authorList>
    </citation>
    <scope>NUCLEOTIDE SEQUENCE [LARGE SCALE GENOMIC DNA]</scope>
    <source>
        <strain evidence="3">Red745</strain>
    </source>
</reference>
<proteinExistence type="predicted"/>
<evidence type="ECO:0000313" key="2">
    <source>
        <dbReference type="EMBL" id="GFO67826.1"/>
    </source>
</evidence>
<keyword evidence="3" id="KW-1185">Reference proteome</keyword>
<evidence type="ECO:0000313" key="3">
    <source>
        <dbReference type="Proteomes" id="UP000587586"/>
    </source>
</evidence>
<gene>
    <name evidence="2" type="ORF">GMLC_14050</name>
</gene>
<sequence length="50" mass="5780">MAKVNYKFQKRQKELDRQKKKEEKLLRKQEGKDQPEAEAAETAMAGADGE</sequence>
<feature type="compositionally biased region" description="Basic and acidic residues" evidence="1">
    <location>
        <begin position="11"/>
        <end position="35"/>
    </location>
</feature>
<feature type="compositionally biased region" description="Low complexity" evidence="1">
    <location>
        <begin position="40"/>
        <end position="50"/>
    </location>
</feature>